<dbReference type="InterPro" id="IPR006860">
    <property type="entry name" value="FecR"/>
</dbReference>
<dbReference type="PANTHER" id="PTHR30273:SF2">
    <property type="entry name" value="PROTEIN FECR"/>
    <property type="match status" value="1"/>
</dbReference>
<dbReference type="InterPro" id="IPR012373">
    <property type="entry name" value="Ferrdict_sens_TM"/>
</dbReference>
<evidence type="ECO:0000313" key="4">
    <source>
        <dbReference type="EMBL" id="MBM0105744.1"/>
    </source>
</evidence>
<dbReference type="Pfam" id="PF04773">
    <property type="entry name" value="FecR"/>
    <property type="match status" value="1"/>
</dbReference>
<dbReference type="PANTHER" id="PTHR30273">
    <property type="entry name" value="PERIPLASMIC SIGNAL SENSOR AND SIGMA FACTOR ACTIVATOR FECR-RELATED"/>
    <property type="match status" value="1"/>
</dbReference>
<feature type="domain" description="FecR N-terminal" evidence="3">
    <location>
        <begin position="14"/>
        <end position="55"/>
    </location>
</feature>
<proteinExistence type="predicted"/>
<accession>A0ABS1WXN2</accession>
<keyword evidence="1" id="KW-1133">Transmembrane helix</keyword>
<dbReference type="Pfam" id="PF16220">
    <property type="entry name" value="DUF4880"/>
    <property type="match status" value="1"/>
</dbReference>
<dbReference type="RefSeq" id="WP_203167770.1">
    <property type="nucleotide sequence ID" value="NZ_JAEVLS010000002.1"/>
</dbReference>
<gene>
    <name evidence="4" type="ORF">JM946_13345</name>
</gene>
<evidence type="ECO:0000259" key="2">
    <source>
        <dbReference type="Pfam" id="PF04773"/>
    </source>
</evidence>
<evidence type="ECO:0000313" key="5">
    <source>
        <dbReference type="Proteomes" id="UP000661077"/>
    </source>
</evidence>
<dbReference type="InterPro" id="IPR032623">
    <property type="entry name" value="FecR_N"/>
</dbReference>
<keyword evidence="1" id="KW-0472">Membrane</keyword>
<dbReference type="EMBL" id="JAEVLS010000002">
    <property type="protein sequence ID" value="MBM0105744.1"/>
    <property type="molecule type" value="Genomic_DNA"/>
</dbReference>
<feature type="domain" description="FecR protein" evidence="2">
    <location>
        <begin position="129"/>
        <end position="213"/>
    </location>
</feature>
<dbReference type="PIRSF" id="PIRSF018266">
    <property type="entry name" value="FecR"/>
    <property type="match status" value="1"/>
</dbReference>
<evidence type="ECO:0000256" key="1">
    <source>
        <dbReference type="SAM" id="Phobius"/>
    </source>
</evidence>
<protein>
    <submittedName>
        <fullName evidence="4">FecR domain-containing protein</fullName>
    </submittedName>
</protein>
<organism evidence="4 5">
    <name type="scientific">Steroidobacter gossypii</name>
    <dbReference type="NCBI Taxonomy" id="2805490"/>
    <lineage>
        <taxon>Bacteria</taxon>
        <taxon>Pseudomonadati</taxon>
        <taxon>Pseudomonadota</taxon>
        <taxon>Gammaproteobacteria</taxon>
        <taxon>Steroidobacterales</taxon>
        <taxon>Steroidobacteraceae</taxon>
        <taxon>Steroidobacter</taxon>
    </lineage>
</organism>
<dbReference type="Gene3D" id="2.60.120.1440">
    <property type="match status" value="1"/>
</dbReference>
<sequence>MISETRHDEDTSHREAREWLGRIQASELSDEARAEFEQWLQASPAHRSAFERAHTVWSLIGQSDQIENWVNDSERSDAAVRSSRSAPLFTTRRIAIGAAFAASVALVLSMLRFYPAPSEPQLFASAIAQTKTVPLEDGSVLTLAGSSEIKVAFTKDRRSIELLKGSVFFDVVRNADRPMTVTAADTQVHVVGTAFGIRYGSRDVRVAVTKGKVLVTGAADAASTPVALIAGEQATADLRGHIVSQGRADIEAELAWIKGRFVYDGARLVDVIDDINRYRLKKIELDGERVMDIRITTSFDANQIDQFVASLPLAYPVQVSESLDRTVVSAPR</sequence>
<dbReference type="Gene3D" id="3.55.50.30">
    <property type="match status" value="1"/>
</dbReference>
<keyword evidence="5" id="KW-1185">Reference proteome</keyword>
<reference evidence="4 5" key="1">
    <citation type="journal article" date="2021" name="Int. J. Syst. Evol. Microbiol.">
        <title>Steroidobacter gossypii sp. nov., isolated from soil of cotton cropping field.</title>
        <authorList>
            <person name="Huang R."/>
            <person name="Yang S."/>
            <person name="Zhen C."/>
            <person name="Liu W."/>
        </authorList>
    </citation>
    <scope>NUCLEOTIDE SEQUENCE [LARGE SCALE GENOMIC DNA]</scope>
    <source>
        <strain evidence="4 5">S1-65</strain>
    </source>
</reference>
<name>A0ABS1WXN2_9GAMM</name>
<feature type="transmembrane region" description="Helical" evidence="1">
    <location>
        <begin position="94"/>
        <end position="114"/>
    </location>
</feature>
<comment type="caution">
    <text evidence="4">The sequence shown here is derived from an EMBL/GenBank/DDBJ whole genome shotgun (WGS) entry which is preliminary data.</text>
</comment>
<evidence type="ECO:0000259" key="3">
    <source>
        <dbReference type="Pfam" id="PF16220"/>
    </source>
</evidence>
<dbReference type="Proteomes" id="UP000661077">
    <property type="component" value="Unassembled WGS sequence"/>
</dbReference>
<keyword evidence="1" id="KW-0812">Transmembrane</keyword>